<evidence type="ECO:0000313" key="7">
    <source>
        <dbReference type="Proteomes" id="UP000008850"/>
    </source>
</evidence>
<dbReference type="Pfam" id="PF01124">
    <property type="entry name" value="MAPEG"/>
    <property type="match status" value="1"/>
</dbReference>
<dbReference type="HOGENOM" id="CLU_129387_1_0_5"/>
<reference evidence="6 7" key="1">
    <citation type="journal article" date="2012" name="J. Bacteriol.">
        <title>Complete genome sequence of Pelagibacterium halotolerans B2T.</title>
        <authorList>
            <person name="Huo Y.Y."/>
            <person name="Cheng H."/>
            <person name="Han X.F."/>
            <person name="Jiang X.W."/>
            <person name="Sun C."/>
            <person name="Zhang X.Q."/>
            <person name="Zhu X.F."/>
            <person name="Liu Y.F."/>
            <person name="Li P.F."/>
            <person name="Ni P.X."/>
            <person name="Wu M."/>
        </authorList>
    </citation>
    <scope>NUCLEOTIDE SEQUENCE [LARGE SCALE GENOMIC DNA]</scope>
    <source>
        <strain evidence="7">DSM 22347 / JCM 15775 / CGMCC 1.7692 / B2</strain>
    </source>
</reference>
<gene>
    <name evidence="6" type="ordered locus">KKY_969</name>
</gene>
<feature type="transmembrane region" description="Helical" evidence="5">
    <location>
        <begin position="66"/>
        <end position="84"/>
    </location>
</feature>
<dbReference type="InterPro" id="IPR001129">
    <property type="entry name" value="Membr-assoc_MAPEG"/>
</dbReference>
<dbReference type="RefSeq" id="WP_014130153.1">
    <property type="nucleotide sequence ID" value="NC_016078.1"/>
</dbReference>
<dbReference type="AlphaFoldDB" id="G4RFW1"/>
<evidence type="ECO:0000313" key="6">
    <source>
        <dbReference type="EMBL" id="AEQ51004.1"/>
    </source>
</evidence>
<evidence type="ECO:0000256" key="2">
    <source>
        <dbReference type="ARBA" id="ARBA00022692"/>
    </source>
</evidence>
<organism evidence="6 7">
    <name type="scientific">Pelagibacterium halotolerans (strain DSM 22347 / JCM 15775 / CGMCC 1.7692 / B2)</name>
    <dbReference type="NCBI Taxonomy" id="1082931"/>
    <lineage>
        <taxon>Bacteria</taxon>
        <taxon>Pseudomonadati</taxon>
        <taxon>Pseudomonadota</taxon>
        <taxon>Alphaproteobacteria</taxon>
        <taxon>Hyphomicrobiales</taxon>
        <taxon>Devosiaceae</taxon>
        <taxon>Pelagibacterium</taxon>
    </lineage>
</organism>
<feature type="transmembrane region" description="Helical" evidence="5">
    <location>
        <begin position="6"/>
        <end position="27"/>
    </location>
</feature>
<comment type="subcellular location">
    <subcellularLocation>
        <location evidence="1">Membrane</location>
    </subcellularLocation>
</comment>
<evidence type="ECO:0000256" key="1">
    <source>
        <dbReference type="ARBA" id="ARBA00004370"/>
    </source>
</evidence>
<dbReference type="InterPro" id="IPR023352">
    <property type="entry name" value="MAPEG-like_dom_sf"/>
</dbReference>
<keyword evidence="7" id="KW-1185">Reference proteome</keyword>
<accession>G4RFW1</accession>
<dbReference type="eggNOG" id="COG5331">
    <property type="taxonomic scope" value="Bacteria"/>
</dbReference>
<evidence type="ECO:0000256" key="5">
    <source>
        <dbReference type="SAM" id="Phobius"/>
    </source>
</evidence>
<keyword evidence="3 5" id="KW-1133">Transmembrane helix</keyword>
<dbReference type="SUPFAM" id="SSF161084">
    <property type="entry name" value="MAPEG domain-like"/>
    <property type="match status" value="1"/>
</dbReference>
<protein>
    <recommendedName>
        <fullName evidence="8">MAPEG family protein</fullName>
    </recommendedName>
</protein>
<keyword evidence="4 5" id="KW-0472">Membrane</keyword>
<name>G4RFW1_PELHB</name>
<evidence type="ECO:0000256" key="4">
    <source>
        <dbReference type="ARBA" id="ARBA00023136"/>
    </source>
</evidence>
<dbReference type="EMBL" id="CP003075">
    <property type="protein sequence ID" value="AEQ51004.1"/>
    <property type="molecule type" value="Genomic_DNA"/>
</dbReference>
<sequence length="144" mass="16012">MSLATLLILLALWMQGALTLALLFVLGRRRVPLVMEKKIAVRDIALDKSPWPETARKASNAVDNQFQLPVLFAIGIGIALYLGAGWPEAVLAWAFVASRIVHAAIHVTSNHVYRRFFAYAFGFLVLIALWITILVRLVLAFQTV</sequence>
<keyword evidence="2 5" id="KW-0812">Transmembrane</keyword>
<proteinExistence type="predicted"/>
<evidence type="ECO:0000256" key="3">
    <source>
        <dbReference type="ARBA" id="ARBA00022989"/>
    </source>
</evidence>
<dbReference type="GO" id="GO:0016020">
    <property type="term" value="C:membrane"/>
    <property type="evidence" value="ECO:0007669"/>
    <property type="project" value="UniProtKB-SubCell"/>
</dbReference>
<dbReference type="Gene3D" id="1.20.120.550">
    <property type="entry name" value="Membrane associated eicosanoid/glutathione metabolism-like domain"/>
    <property type="match status" value="1"/>
</dbReference>
<feature type="transmembrane region" description="Helical" evidence="5">
    <location>
        <begin position="116"/>
        <end position="139"/>
    </location>
</feature>
<dbReference type="STRING" id="1082931.KKY_969"/>
<evidence type="ECO:0008006" key="8">
    <source>
        <dbReference type="Google" id="ProtNLM"/>
    </source>
</evidence>
<dbReference type="KEGG" id="phl:KKY_969"/>
<dbReference type="Proteomes" id="UP000008850">
    <property type="component" value="Chromosome"/>
</dbReference>